<keyword evidence="2" id="KW-1185">Reference proteome</keyword>
<evidence type="ECO:0000313" key="2">
    <source>
        <dbReference type="Proteomes" id="UP001149140"/>
    </source>
</evidence>
<comment type="caution">
    <text evidence="1">The sequence shown here is derived from an EMBL/GenBank/DDBJ whole genome shotgun (WGS) entry which is preliminary data.</text>
</comment>
<organism evidence="1 2">
    <name type="scientific">Solirubrobacter ginsenosidimutans</name>
    <dbReference type="NCBI Taxonomy" id="490573"/>
    <lineage>
        <taxon>Bacteria</taxon>
        <taxon>Bacillati</taxon>
        <taxon>Actinomycetota</taxon>
        <taxon>Thermoleophilia</taxon>
        <taxon>Solirubrobacterales</taxon>
        <taxon>Solirubrobacteraceae</taxon>
        <taxon>Solirubrobacter</taxon>
    </lineage>
</organism>
<accession>A0A9X3N2J6</accession>
<dbReference type="EMBL" id="JAPDOD010000088">
    <property type="protein sequence ID" value="MDA0167112.1"/>
    <property type="molecule type" value="Genomic_DNA"/>
</dbReference>
<proteinExistence type="predicted"/>
<evidence type="ECO:0008006" key="3">
    <source>
        <dbReference type="Google" id="ProtNLM"/>
    </source>
</evidence>
<sequence>MMLTLDHLILRAADPAATLAELADRLGAPVLAPVAEVSGLTSGIVRAGALDLEVLRVGATPPARVGGYGLGFTADVPLPDASAALRSAGYPTSVAAKATAAGRSWRALQVHGLLPDPFPVPATTRHPGLMARATEAAAGVMTKIPAVAKAATRKSGRSMVVVTEYDFDASAWRAAAGHGPDVLAVEVGTGGCDWSHLPLEPGPLELRASGQTGITRIIFEGDGDSFTLGDVDFEFSSAA</sequence>
<evidence type="ECO:0000313" key="1">
    <source>
        <dbReference type="EMBL" id="MDA0167112.1"/>
    </source>
</evidence>
<dbReference type="InterPro" id="IPR029068">
    <property type="entry name" value="Glyas_Bleomycin-R_OHBP_Dase"/>
</dbReference>
<dbReference type="AlphaFoldDB" id="A0A9X3N2J6"/>
<dbReference type="Proteomes" id="UP001149140">
    <property type="component" value="Unassembled WGS sequence"/>
</dbReference>
<reference evidence="1" key="1">
    <citation type="submission" date="2022-10" db="EMBL/GenBank/DDBJ databases">
        <title>The WGS of Solirubrobacter ginsenosidimutans DSM 21036.</title>
        <authorList>
            <person name="Jiang Z."/>
        </authorList>
    </citation>
    <scope>NUCLEOTIDE SEQUENCE</scope>
    <source>
        <strain evidence="1">DSM 21036</strain>
    </source>
</reference>
<gene>
    <name evidence="1" type="ORF">OM076_43025</name>
</gene>
<protein>
    <recommendedName>
        <fullName evidence="3">Glyoxalase-like domain-containing protein</fullName>
    </recommendedName>
</protein>
<dbReference type="SUPFAM" id="SSF54593">
    <property type="entry name" value="Glyoxalase/Bleomycin resistance protein/Dihydroxybiphenyl dioxygenase"/>
    <property type="match status" value="1"/>
</dbReference>
<name>A0A9X3N2J6_9ACTN</name>